<dbReference type="GeneID" id="5012084"/>
<accession>A0BK35</accession>
<protein>
    <recommendedName>
        <fullName evidence="1">Methyltransferase type 11 domain-containing protein</fullName>
    </recommendedName>
</protein>
<proteinExistence type="predicted"/>
<gene>
    <name evidence="2" type="ORF">GSPATT00029532001</name>
</gene>
<dbReference type="AlphaFoldDB" id="A0BK35"/>
<feature type="domain" description="Methyltransferase type 11" evidence="1">
    <location>
        <begin position="100"/>
        <end position="188"/>
    </location>
</feature>
<dbReference type="InterPro" id="IPR029063">
    <property type="entry name" value="SAM-dependent_MTases_sf"/>
</dbReference>
<keyword evidence="3" id="KW-1185">Reference proteome</keyword>
<dbReference type="Proteomes" id="UP000000600">
    <property type="component" value="Unassembled WGS sequence"/>
</dbReference>
<dbReference type="GO" id="GO:0008168">
    <property type="term" value="F:methyltransferase activity"/>
    <property type="evidence" value="ECO:0000318"/>
    <property type="project" value="GO_Central"/>
</dbReference>
<dbReference type="InParanoid" id="A0BK35"/>
<name>A0BK35_PARTE</name>
<dbReference type="KEGG" id="ptm:GSPATT00029532001"/>
<dbReference type="eggNOG" id="KOG4300">
    <property type="taxonomic scope" value="Eukaryota"/>
</dbReference>
<dbReference type="STRING" id="5888.A0BK35"/>
<dbReference type="InterPro" id="IPR013216">
    <property type="entry name" value="Methyltransf_11"/>
</dbReference>
<organism evidence="2 3">
    <name type="scientific">Paramecium tetraurelia</name>
    <dbReference type="NCBI Taxonomy" id="5888"/>
    <lineage>
        <taxon>Eukaryota</taxon>
        <taxon>Sar</taxon>
        <taxon>Alveolata</taxon>
        <taxon>Ciliophora</taxon>
        <taxon>Intramacronucleata</taxon>
        <taxon>Oligohymenophorea</taxon>
        <taxon>Peniculida</taxon>
        <taxon>Parameciidae</taxon>
        <taxon>Paramecium</taxon>
    </lineage>
</organism>
<dbReference type="GO" id="GO:0008757">
    <property type="term" value="F:S-adenosylmethionine-dependent methyltransferase activity"/>
    <property type="evidence" value="ECO:0007669"/>
    <property type="project" value="InterPro"/>
</dbReference>
<dbReference type="EMBL" id="CT867999">
    <property type="protein sequence ID" value="CAK58902.1"/>
    <property type="molecule type" value="Genomic_DNA"/>
</dbReference>
<evidence type="ECO:0000313" key="2">
    <source>
        <dbReference type="EMBL" id="CAK58902.1"/>
    </source>
</evidence>
<dbReference type="Pfam" id="PF08241">
    <property type="entry name" value="Methyltransf_11"/>
    <property type="match status" value="1"/>
</dbReference>
<dbReference type="OrthoDB" id="416496at2759"/>
<dbReference type="RefSeq" id="XP_001426300.1">
    <property type="nucleotide sequence ID" value="XM_001426263.2"/>
</dbReference>
<dbReference type="Gene3D" id="3.40.50.150">
    <property type="entry name" value="Vaccinia Virus protein VP39"/>
    <property type="match status" value="1"/>
</dbReference>
<evidence type="ECO:0000313" key="3">
    <source>
        <dbReference type="Proteomes" id="UP000000600"/>
    </source>
</evidence>
<dbReference type="HOGENOM" id="CLU_1362689_0_0_1"/>
<evidence type="ECO:0000259" key="1">
    <source>
        <dbReference type="Pfam" id="PF08241"/>
    </source>
</evidence>
<dbReference type="SUPFAM" id="SSF53335">
    <property type="entry name" value="S-adenosyl-L-methionine-dependent methyltransferases"/>
    <property type="match status" value="1"/>
</dbReference>
<reference evidence="2 3" key="1">
    <citation type="journal article" date="2006" name="Nature">
        <title>Global trends of whole-genome duplications revealed by the ciliate Paramecium tetraurelia.</title>
        <authorList>
            <consortium name="Genoscope"/>
            <person name="Aury J.-M."/>
            <person name="Jaillon O."/>
            <person name="Duret L."/>
            <person name="Noel B."/>
            <person name="Jubin C."/>
            <person name="Porcel B.M."/>
            <person name="Segurens B."/>
            <person name="Daubin V."/>
            <person name="Anthouard V."/>
            <person name="Aiach N."/>
            <person name="Arnaiz O."/>
            <person name="Billaut A."/>
            <person name="Beisson J."/>
            <person name="Blanc I."/>
            <person name="Bouhouche K."/>
            <person name="Camara F."/>
            <person name="Duharcourt S."/>
            <person name="Guigo R."/>
            <person name="Gogendeau D."/>
            <person name="Katinka M."/>
            <person name="Keller A.-M."/>
            <person name="Kissmehl R."/>
            <person name="Klotz C."/>
            <person name="Koll F."/>
            <person name="Le Moue A."/>
            <person name="Lepere C."/>
            <person name="Malinsky S."/>
            <person name="Nowacki M."/>
            <person name="Nowak J.K."/>
            <person name="Plattner H."/>
            <person name="Poulain J."/>
            <person name="Ruiz F."/>
            <person name="Serrano V."/>
            <person name="Zagulski M."/>
            <person name="Dessen P."/>
            <person name="Betermier M."/>
            <person name="Weissenbach J."/>
            <person name="Scarpelli C."/>
            <person name="Schachter V."/>
            <person name="Sperling L."/>
            <person name="Meyer E."/>
            <person name="Cohen J."/>
            <person name="Wincker P."/>
        </authorList>
    </citation>
    <scope>NUCLEOTIDE SEQUENCE [LARGE SCALE GENOMIC DNA]</scope>
    <source>
        <strain evidence="2 3">Stock d4-2</strain>
    </source>
</reference>
<sequence length="201" mass="23020">MIGRFVGASVGKWNQQLFKLFLGSLRMEVIKQMKQSNIKNCTLTPFLIKGNIYSSNIKMPPMFLIKNLIPMNKQAKLQYYFQPQSSYRKTIVGLCSGKILETGVGTSRNVKYYPQGSDITAVDWSSNVLEVALLKSASNINISYRLEDVENMSFKDNTFDTVLDTFGLEYYLNPEKAISEMKRVCKPGRQDIITHIWQKHL</sequence>
<dbReference type="CDD" id="cd02440">
    <property type="entry name" value="AdoMet_MTases"/>
    <property type="match status" value="1"/>
</dbReference>